<keyword evidence="3" id="KW-0863">Zinc-finger</keyword>
<dbReference type="PANTHER" id="PTHR15228">
    <property type="entry name" value="SPERMATHECAL PHYSIOLOGY VARIANT"/>
    <property type="match status" value="1"/>
</dbReference>
<feature type="compositionally biased region" description="Acidic residues" evidence="9">
    <location>
        <begin position="1046"/>
        <end position="1088"/>
    </location>
</feature>
<keyword evidence="5 8" id="KW-0175">Coiled coil</keyword>
<evidence type="ECO:0000256" key="8">
    <source>
        <dbReference type="PROSITE-ProRule" id="PRU01077"/>
    </source>
</evidence>
<feature type="compositionally biased region" description="Low complexity" evidence="9">
    <location>
        <begin position="1091"/>
        <end position="1109"/>
    </location>
</feature>
<feature type="compositionally biased region" description="Low complexity" evidence="9">
    <location>
        <begin position="319"/>
        <end position="331"/>
    </location>
</feature>
<dbReference type="PROSITE" id="PS00479">
    <property type="entry name" value="ZF_DAG_PE_1"/>
    <property type="match status" value="1"/>
</dbReference>
<feature type="region of interest" description="Disordered" evidence="9">
    <location>
        <begin position="1001"/>
        <end position="1120"/>
    </location>
</feature>
<feature type="region of interest" description="Disordered" evidence="9">
    <location>
        <begin position="313"/>
        <end position="450"/>
    </location>
</feature>
<evidence type="ECO:0000256" key="7">
    <source>
        <dbReference type="ARBA" id="ARBA00042921"/>
    </source>
</evidence>
<dbReference type="InterPro" id="IPR027267">
    <property type="entry name" value="AH/BAR_dom_sf"/>
</dbReference>
<sequence length="1138" mass="127418">MRTPMLGLRPRPTNFFFPNPWRVTITITGPSPPARVEEVDGVDMALQRSEGGVESALLYAKAWSKYTKELLAWVDKRLSMDIECAKSYAKMAESAKTLASQQEFMPFRDIYMSAFKNDIEYSQLLLHTAATLQTNKFMQPLLARKNELDKLRKEVKEQWQREQKKMVGARAALRKARVLQAQRQEEYEKARVSTSRVEEEQLGAAKLEKRRRLEEEALQKADEARDHCKACLTDLGVKRVDLANTKSEILTQLRKLVFQCDLTLKAVTVNWFQLQQAQVVSLPVNHQSLCESAKLYEPGQRYVGFVRSLPAQSDRPRRSLSSTHCSTHSSHGNLSQMSVTSGDFLGTNEVESPVNTRPAKISERRSNSSTDIQGSLGPFRPWGTGSQGGGMCSDSESAGGSSESRSMDSPTASPGDFKRRLPRTPSTGTMSSADDLDEREPPSPSDNGLSEMLIETASSPGPFRNTQMSKAAQTHKLRKLRALSKCRECDSLVVFHGAECEECSLACHKKCLETLAIQCGHKKLQGRLHLFGVDFTQAARNNPDGIPFIIRKCTSEIENRALDIKGIYRVNGAKSRVEKLCQAFENGKDLVELSDLYPHDISNVLKLYLRQLPEPLILFRFYNDFIGLAKESQNIIVDEVEASRVSPASLTPPQVSVELNRVLFKIKDLLRQLPPAHYKTLQFLIQHLHRVTEQAEENKMTASNLGIIFGPTLIKPRQTDAEVSLSSLVDYPYQALIVELLIRHYQMIFDAPLSPLPRPQGPPGPSGEGSPLKGQDANPRLTPQEKQQLLSRHSKSLVDIKEDSEQLNGLLSGSVPEVQRAEGERDRGERGLIRARHTTSRVHLRQPRSKLVSRPMSMPAERLLNPAHGVDERNARNTADLDSEDVTGSAGSIARDQSIEEVSEDEKPKSRASSHYRSTFIDTGTLRRTWDRQYKHYDITPRTAKIITNLPTADKEVEDSTTSLSTSVPSSSSIYPNRPYTIAVRPGRTLKREENVCEYSSMPTAFRPPRTLQPPPGTFYKPPSGSKDKVLGDAPQKKHAEAANSAEEEEQEEDDDDDEDEEEEEEMGLEVSVDEPSVDEDDVDEDTEAPQQAAGSSLSLPQSPSSSPEDLSDEAKPVYQRLRARRLQEFEHREAHFV</sequence>
<dbReference type="CDD" id="cd20816">
    <property type="entry name" value="C1_GMIP-like"/>
    <property type="match status" value="1"/>
</dbReference>
<feature type="domain" description="Phorbol-ester/DAG-type" evidence="10">
    <location>
        <begin position="474"/>
        <end position="519"/>
    </location>
</feature>
<feature type="compositionally biased region" description="Low complexity" evidence="9">
    <location>
        <begin position="393"/>
        <end position="409"/>
    </location>
</feature>
<organism evidence="13 14">
    <name type="scientific">Salmo trutta</name>
    <name type="common">Brown trout</name>
    <dbReference type="NCBI Taxonomy" id="8032"/>
    <lineage>
        <taxon>Eukaryota</taxon>
        <taxon>Metazoa</taxon>
        <taxon>Chordata</taxon>
        <taxon>Craniata</taxon>
        <taxon>Vertebrata</taxon>
        <taxon>Euteleostomi</taxon>
        <taxon>Actinopterygii</taxon>
        <taxon>Neopterygii</taxon>
        <taxon>Teleostei</taxon>
        <taxon>Protacanthopterygii</taxon>
        <taxon>Salmoniformes</taxon>
        <taxon>Salmonidae</taxon>
        <taxon>Salmoninae</taxon>
        <taxon>Salmo</taxon>
    </lineage>
</organism>
<dbReference type="SUPFAM" id="SSF48350">
    <property type="entry name" value="GTPase activation domain, GAP"/>
    <property type="match status" value="1"/>
</dbReference>
<evidence type="ECO:0000256" key="9">
    <source>
        <dbReference type="SAM" id="MobiDB-lite"/>
    </source>
</evidence>
<keyword evidence="2" id="KW-0479">Metal-binding</keyword>
<evidence type="ECO:0000256" key="1">
    <source>
        <dbReference type="ARBA" id="ARBA00022468"/>
    </source>
</evidence>
<evidence type="ECO:0000256" key="4">
    <source>
        <dbReference type="ARBA" id="ARBA00022833"/>
    </source>
</evidence>
<feature type="domain" description="Rho-GAP" evidence="11">
    <location>
        <begin position="533"/>
        <end position="749"/>
    </location>
</feature>
<dbReference type="InterPro" id="IPR000198">
    <property type="entry name" value="RhoGAP_dom"/>
</dbReference>
<feature type="compositionally biased region" description="Basic and acidic residues" evidence="9">
    <location>
        <begin position="819"/>
        <end position="829"/>
    </location>
</feature>
<dbReference type="SMART" id="SM00109">
    <property type="entry name" value="C1"/>
    <property type="match status" value="1"/>
</dbReference>
<dbReference type="PROSITE" id="PS50238">
    <property type="entry name" value="RHOGAP"/>
    <property type="match status" value="1"/>
</dbReference>
<feature type="region of interest" description="Disordered" evidence="9">
    <location>
        <begin position="954"/>
        <end position="976"/>
    </location>
</feature>
<dbReference type="SUPFAM" id="SSF57889">
    <property type="entry name" value="Cysteine-rich domain"/>
    <property type="match status" value="1"/>
</dbReference>
<keyword evidence="14" id="KW-1185">Reference proteome</keyword>
<keyword evidence="1" id="KW-0343">GTPase activation</keyword>
<reference evidence="13" key="2">
    <citation type="submission" date="2025-09" db="UniProtKB">
        <authorList>
            <consortium name="Ensembl"/>
        </authorList>
    </citation>
    <scope>IDENTIFICATION</scope>
</reference>
<dbReference type="InterPro" id="IPR051025">
    <property type="entry name" value="RhoGAP"/>
</dbReference>
<dbReference type="FunFam" id="1.10.555.10:FF:000016">
    <property type="entry name" value="Rho GTPase activating protein 29"/>
    <property type="match status" value="1"/>
</dbReference>
<dbReference type="GeneTree" id="ENSGT00950000183110"/>
<feature type="compositionally biased region" description="Polar residues" evidence="9">
    <location>
        <begin position="332"/>
        <end position="341"/>
    </location>
</feature>
<evidence type="ECO:0000259" key="12">
    <source>
        <dbReference type="PROSITE" id="PS51741"/>
    </source>
</evidence>
<evidence type="ECO:0000256" key="3">
    <source>
        <dbReference type="ARBA" id="ARBA00022771"/>
    </source>
</evidence>
<dbReference type="Pfam" id="PF22699">
    <property type="entry name" value="GMIP-like_FCH"/>
    <property type="match status" value="1"/>
</dbReference>
<dbReference type="GO" id="GO:0051056">
    <property type="term" value="P:regulation of small GTPase mediated signal transduction"/>
    <property type="evidence" value="ECO:0007669"/>
    <property type="project" value="UniProtKB-ARBA"/>
</dbReference>
<dbReference type="AlphaFoldDB" id="A0A673WKU7"/>
<dbReference type="Ensembl" id="ENSSTUT00000010010.1">
    <property type="protein sequence ID" value="ENSSTUP00000009372.1"/>
    <property type="gene ID" value="ENSSTUG00000004335.1"/>
</dbReference>
<evidence type="ECO:0000259" key="11">
    <source>
        <dbReference type="PROSITE" id="PS50238"/>
    </source>
</evidence>
<dbReference type="GO" id="GO:0008270">
    <property type="term" value="F:zinc ion binding"/>
    <property type="evidence" value="ECO:0007669"/>
    <property type="project" value="UniProtKB-KW"/>
</dbReference>
<feature type="region of interest" description="Disordered" evidence="9">
    <location>
        <begin position="867"/>
        <end position="916"/>
    </location>
</feature>
<dbReference type="PROSITE" id="PS50081">
    <property type="entry name" value="ZF_DAG_PE_2"/>
    <property type="match status" value="1"/>
</dbReference>
<dbReference type="SMART" id="SM00324">
    <property type="entry name" value="RhoGAP"/>
    <property type="match status" value="1"/>
</dbReference>
<evidence type="ECO:0000313" key="13">
    <source>
        <dbReference type="Ensembl" id="ENSSTUP00000009372.1"/>
    </source>
</evidence>
<evidence type="ECO:0000313" key="14">
    <source>
        <dbReference type="Proteomes" id="UP000472277"/>
    </source>
</evidence>
<feature type="region of interest" description="Disordered" evidence="9">
    <location>
        <begin position="754"/>
        <end position="793"/>
    </location>
</feature>
<dbReference type="InterPro" id="IPR008936">
    <property type="entry name" value="Rho_GTPase_activation_prot"/>
</dbReference>
<evidence type="ECO:0000256" key="2">
    <source>
        <dbReference type="ARBA" id="ARBA00022723"/>
    </source>
</evidence>
<dbReference type="InterPro" id="IPR046349">
    <property type="entry name" value="C1-like_sf"/>
</dbReference>
<dbReference type="GO" id="GO:0005096">
    <property type="term" value="F:GTPase activator activity"/>
    <property type="evidence" value="ECO:0007669"/>
    <property type="project" value="UniProtKB-KW"/>
</dbReference>
<dbReference type="InterPro" id="IPR002219">
    <property type="entry name" value="PKC_DAG/PE"/>
</dbReference>
<reference evidence="13" key="1">
    <citation type="submission" date="2025-08" db="UniProtKB">
        <authorList>
            <consortium name="Ensembl"/>
        </authorList>
    </citation>
    <scope>IDENTIFICATION</scope>
</reference>
<dbReference type="Pfam" id="PF00620">
    <property type="entry name" value="RhoGAP"/>
    <property type="match status" value="1"/>
</dbReference>
<feature type="compositionally biased region" description="Basic and acidic residues" evidence="9">
    <location>
        <begin position="1026"/>
        <end position="1041"/>
    </location>
</feature>
<dbReference type="Gene3D" id="1.20.1270.60">
    <property type="entry name" value="Arfaptin homology (AH) domain/BAR domain"/>
    <property type="match status" value="1"/>
</dbReference>
<evidence type="ECO:0000256" key="5">
    <source>
        <dbReference type="ARBA" id="ARBA00023054"/>
    </source>
</evidence>
<evidence type="ECO:0000256" key="6">
    <source>
        <dbReference type="ARBA" id="ARBA00040783"/>
    </source>
</evidence>
<gene>
    <name evidence="13" type="primary">ARHGAP29</name>
    <name evidence="13" type="synonym">arhgap29a</name>
</gene>
<dbReference type="Proteomes" id="UP000472277">
    <property type="component" value="Chromosome 2"/>
</dbReference>
<dbReference type="InterPro" id="IPR054713">
    <property type="entry name" value="GMIP/FCHO2-like_FCH"/>
</dbReference>
<accession>A0A673WKU7</accession>
<evidence type="ECO:0000259" key="10">
    <source>
        <dbReference type="PROSITE" id="PS50081"/>
    </source>
</evidence>
<dbReference type="GO" id="GO:0005829">
    <property type="term" value="C:cytosol"/>
    <property type="evidence" value="ECO:0007669"/>
    <property type="project" value="UniProtKB-ARBA"/>
</dbReference>
<name>A0A673WKU7_SALTR</name>
<dbReference type="GO" id="GO:0007165">
    <property type="term" value="P:signal transduction"/>
    <property type="evidence" value="ECO:0007669"/>
    <property type="project" value="InterPro"/>
</dbReference>
<dbReference type="Gene3D" id="1.10.555.10">
    <property type="entry name" value="Rho GTPase activation protein"/>
    <property type="match status" value="1"/>
</dbReference>
<feature type="region of interest" description="Disordered" evidence="9">
    <location>
        <begin position="808"/>
        <end position="829"/>
    </location>
</feature>
<proteinExistence type="predicted"/>
<dbReference type="PANTHER" id="PTHR15228:SF7">
    <property type="entry name" value="RHO GTPASE-ACTIVATING PROTEIN 29"/>
    <property type="match status" value="1"/>
</dbReference>
<dbReference type="InterPro" id="IPR031160">
    <property type="entry name" value="F_BAR_dom"/>
</dbReference>
<keyword evidence="4" id="KW-0862">Zinc</keyword>
<feature type="compositionally biased region" description="Pro residues" evidence="9">
    <location>
        <begin position="754"/>
        <end position="765"/>
    </location>
</feature>
<feature type="domain" description="F-BAR" evidence="12">
    <location>
        <begin position="40"/>
        <end position="301"/>
    </location>
</feature>
<feature type="compositionally biased region" description="Low complexity" evidence="9">
    <location>
        <begin position="960"/>
        <end position="973"/>
    </location>
</feature>
<protein>
    <recommendedName>
        <fullName evidence="6">Rho GTPase-activating protein 29</fullName>
    </recommendedName>
    <alternativeName>
        <fullName evidence="7">Rho-type GTPase-activating protein 29</fullName>
    </alternativeName>
</protein>
<dbReference type="SUPFAM" id="SSF103657">
    <property type="entry name" value="BAR/IMD domain-like"/>
    <property type="match status" value="1"/>
</dbReference>
<dbReference type="PROSITE" id="PS51741">
    <property type="entry name" value="F_BAR"/>
    <property type="match status" value="1"/>
</dbReference>